<reference evidence="15" key="2">
    <citation type="submission" date="2020-09" db="EMBL/GenBank/DDBJ databases">
        <authorList>
            <person name="Kikuchi T."/>
        </authorList>
    </citation>
    <scope>NUCLEOTIDE SEQUENCE</scope>
    <source>
        <strain evidence="15">Ka4C1</strain>
    </source>
</reference>
<accession>A0A1I7STR8</accession>
<evidence type="ECO:0000256" key="3">
    <source>
        <dbReference type="ARBA" id="ARBA00012513"/>
    </source>
</evidence>
<dbReference type="FunFam" id="3.30.200.20:FF:000156">
    <property type="entry name" value="MAP kinase-activated protein kinase 3"/>
    <property type="match status" value="1"/>
</dbReference>
<dbReference type="InterPro" id="IPR017441">
    <property type="entry name" value="Protein_kinase_ATP_BS"/>
</dbReference>
<evidence type="ECO:0000313" key="17">
    <source>
        <dbReference type="Proteomes" id="UP000659654"/>
    </source>
</evidence>
<dbReference type="PROSITE" id="PS00108">
    <property type="entry name" value="PROTEIN_KINASE_ST"/>
    <property type="match status" value="1"/>
</dbReference>
<dbReference type="EC" id="2.7.11.1" evidence="3"/>
<feature type="domain" description="Protein kinase" evidence="14">
    <location>
        <begin position="14"/>
        <end position="277"/>
    </location>
</feature>
<evidence type="ECO:0000256" key="1">
    <source>
        <dbReference type="ARBA" id="ARBA00001946"/>
    </source>
</evidence>
<dbReference type="GO" id="GO:0005524">
    <property type="term" value="F:ATP binding"/>
    <property type="evidence" value="ECO:0007669"/>
    <property type="project" value="UniProtKB-UniRule"/>
</dbReference>
<dbReference type="Proteomes" id="UP000659654">
    <property type="component" value="Unassembled WGS sequence"/>
</dbReference>
<keyword evidence="8" id="KW-0418">Kinase</keyword>
<dbReference type="SUPFAM" id="SSF56112">
    <property type="entry name" value="Protein kinase-like (PK-like)"/>
    <property type="match status" value="1"/>
</dbReference>
<keyword evidence="5" id="KW-0597">Phosphoprotein</keyword>
<comment type="cofactor">
    <cofactor evidence="1">
        <name>Mg(2+)</name>
        <dbReference type="ChEBI" id="CHEBI:18420"/>
    </cofactor>
</comment>
<protein>
    <recommendedName>
        <fullName evidence="3">non-specific serine/threonine protein kinase</fullName>
        <ecNumber evidence="3">2.7.11.1</ecNumber>
    </recommendedName>
</protein>
<dbReference type="PROSITE" id="PS00107">
    <property type="entry name" value="PROTEIN_KINASE_ATP"/>
    <property type="match status" value="1"/>
</dbReference>
<evidence type="ECO:0000256" key="10">
    <source>
        <dbReference type="ARBA" id="ARBA00047899"/>
    </source>
</evidence>
<evidence type="ECO:0000256" key="4">
    <source>
        <dbReference type="ARBA" id="ARBA00022527"/>
    </source>
</evidence>
<dbReference type="GO" id="GO:0004674">
    <property type="term" value="F:protein serine/threonine kinase activity"/>
    <property type="evidence" value="ECO:0007669"/>
    <property type="project" value="UniProtKB-KW"/>
</dbReference>
<dbReference type="CDD" id="cd14089">
    <property type="entry name" value="STKc_MAPKAPK"/>
    <property type="match status" value="1"/>
</dbReference>
<reference evidence="18" key="1">
    <citation type="submission" date="2016-11" db="UniProtKB">
        <authorList>
            <consortium name="WormBaseParasite"/>
        </authorList>
    </citation>
    <scope>IDENTIFICATION</scope>
</reference>
<dbReference type="Pfam" id="PF00069">
    <property type="entry name" value="Pkinase"/>
    <property type="match status" value="1"/>
</dbReference>
<evidence type="ECO:0000313" key="16">
    <source>
        <dbReference type="Proteomes" id="UP000095284"/>
    </source>
</evidence>
<keyword evidence="9 12" id="KW-0067">ATP-binding</keyword>
<sequence length="343" mass="39019">MVSFKNHPIQQDYHLGSQVLGIGVNGKVIECVKIATKEVFALKVLRDVPKARREVEIHMSACNHPHIVKIFDVYENIHNGTHCLLIVMERMTGGELFSRIQERARSAFTEREASNIMYAICSAIQHLHSMDIVHRDIKPENLLYSTKDDDAVLKLTDFGFARKFDGTVEKPLDTPCYTPYYVAPEVLGTKPYDEACDVWAIGIITYILLCGYPPFFSTHGLPISPGMKSRIRAGQYDFPAPEWDRVSEAAKDLIRGCLKTDPAERSTIDQVMKHKWITHYNKNPKTPLATREVLLEERQNWPEVAAEMDKALASMRIDDVRVKHLSHAKNGLLEKRKSRSPAH</sequence>
<keyword evidence="17" id="KW-1185">Reference proteome</keyword>
<dbReference type="eggNOG" id="KOG0604">
    <property type="taxonomic scope" value="Eukaryota"/>
</dbReference>
<evidence type="ECO:0000256" key="7">
    <source>
        <dbReference type="ARBA" id="ARBA00022741"/>
    </source>
</evidence>
<keyword evidence="4 13" id="KW-0723">Serine/threonine-protein kinase</keyword>
<dbReference type="FunFam" id="1.10.510.10:FF:000571">
    <property type="entry name" value="Maternal embryonic leucine zipper kinase"/>
    <property type="match status" value="1"/>
</dbReference>
<dbReference type="InterPro" id="IPR027442">
    <property type="entry name" value="MAPKAPK_C"/>
</dbReference>
<dbReference type="SMART" id="SM00220">
    <property type="entry name" value="S_TKc"/>
    <property type="match status" value="1"/>
</dbReference>
<evidence type="ECO:0000256" key="6">
    <source>
        <dbReference type="ARBA" id="ARBA00022679"/>
    </source>
</evidence>
<dbReference type="EMBL" id="CAJFCV020000003">
    <property type="protein sequence ID" value="CAG9108055.1"/>
    <property type="molecule type" value="Genomic_DNA"/>
</dbReference>
<evidence type="ECO:0000256" key="11">
    <source>
        <dbReference type="ARBA" id="ARBA00048679"/>
    </source>
</evidence>
<proteinExistence type="inferred from homology"/>
<comment type="similarity">
    <text evidence="2">Belongs to the protein kinase superfamily. CAMK Ser/Thr protein kinase family.</text>
</comment>
<dbReference type="OrthoDB" id="40902at2759"/>
<evidence type="ECO:0000256" key="9">
    <source>
        <dbReference type="ARBA" id="ARBA00022840"/>
    </source>
</evidence>
<gene>
    <name evidence="15" type="ORF">BXYJ_LOCUS6582</name>
</gene>
<dbReference type="Proteomes" id="UP000095284">
    <property type="component" value="Unplaced"/>
</dbReference>
<evidence type="ECO:0000256" key="8">
    <source>
        <dbReference type="ARBA" id="ARBA00022777"/>
    </source>
</evidence>
<keyword evidence="7 12" id="KW-0547">Nucleotide-binding</keyword>
<evidence type="ECO:0000256" key="5">
    <source>
        <dbReference type="ARBA" id="ARBA00022553"/>
    </source>
</evidence>
<dbReference type="EMBL" id="CAJFDI010000003">
    <property type="protein sequence ID" value="CAD5221246.1"/>
    <property type="molecule type" value="Genomic_DNA"/>
</dbReference>
<keyword evidence="6" id="KW-0808">Transferase</keyword>
<feature type="binding site" evidence="12">
    <location>
        <position position="43"/>
    </location>
    <ligand>
        <name>ATP</name>
        <dbReference type="ChEBI" id="CHEBI:30616"/>
    </ligand>
</feature>
<evidence type="ECO:0000256" key="13">
    <source>
        <dbReference type="RuleBase" id="RU000304"/>
    </source>
</evidence>
<dbReference type="Gene3D" id="3.30.200.20">
    <property type="entry name" value="Phosphorylase Kinase, domain 1"/>
    <property type="match status" value="1"/>
</dbReference>
<dbReference type="InterPro" id="IPR000719">
    <property type="entry name" value="Prot_kinase_dom"/>
</dbReference>
<dbReference type="AlphaFoldDB" id="A0A1I7STR8"/>
<organism evidence="16 18">
    <name type="scientific">Bursaphelenchus xylophilus</name>
    <name type="common">Pinewood nematode worm</name>
    <name type="synonym">Aphelenchoides xylophilus</name>
    <dbReference type="NCBI Taxonomy" id="6326"/>
    <lineage>
        <taxon>Eukaryota</taxon>
        <taxon>Metazoa</taxon>
        <taxon>Ecdysozoa</taxon>
        <taxon>Nematoda</taxon>
        <taxon>Chromadorea</taxon>
        <taxon>Rhabditida</taxon>
        <taxon>Tylenchina</taxon>
        <taxon>Tylenchomorpha</taxon>
        <taxon>Aphelenchoidea</taxon>
        <taxon>Aphelenchoididae</taxon>
        <taxon>Bursaphelenchus</taxon>
    </lineage>
</organism>
<dbReference type="PANTHER" id="PTHR24347">
    <property type="entry name" value="SERINE/THREONINE-PROTEIN KINASE"/>
    <property type="match status" value="1"/>
</dbReference>
<dbReference type="PROSITE" id="PS50011">
    <property type="entry name" value="PROTEIN_KINASE_DOM"/>
    <property type="match status" value="1"/>
</dbReference>
<dbReference type="InterPro" id="IPR008271">
    <property type="entry name" value="Ser/Thr_kinase_AS"/>
</dbReference>
<comment type="catalytic activity">
    <reaction evidence="10">
        <text>L-threonyl-[protein] + ATP = O-phospho-L-threonyl-[protein] + ADP + H(+)</text>
        <dbReference type="Rhea" id="RHEA:46608"/>
        <dbReference type="Rhea" id="RHEA-COMP:11060"/>
        <dbReference type="Rhea" id="RHEA-COMP:11605"/>
        <dbReference type="ChEBI" id="CHEBI:15378"/>
        <dbReference type="ChEBI" id="CHEBI:30013"/>
        <dbReference type="ChEBI" id="CHEBI:30616"/>
        <dbReference type="ChEBI" id="CHEBI:61977"/>
        <dbReference type="ChEBI" id="CHEBI:456216"/>
        <dbReference type="EC" id="2.7.11.1"/>
    </reaction>
</comment>
<name>A0A1I7STR8_BURXY</name>
<evidence type="ECO:0000259" key="14">
    <source>
        <dbReference type="PROSITE" id="PS50011"/>
    </source>
</evidence>
<evidence type="ECO:0000256" key="12">
    <source>
        <dbReference type="PROSITE-ProRule" id="PRU10141"/>
    </source>
</evidence>
<dbReference type="WBParaSite" id="BXY_1643800.1">
    <property type="protein sequence ID" value="BXY_1643800.1"/>
    <property type="gene ID" value="BXY_1643800"/>
</dbReference>
<dbReference type="Gene3D" id="4.10.1170.10">
    <property type="entry name" value="MAP kinase activated protein kinase 2"/>
    <property type="match status" value="1"/>
</dbReference>
<dbReference type="GO" id="GO:0019901">
    <property type="term" value="F:protein kinase binding"/>
    <property type="evidence" value="ECO:0007669"/>
    <property type="project" value="UniProtKB-ARBA"/>
</dbReference>
<dbReference type="GO" id="GO:0035095">
    <property type="term" value="P:behavioral response to nicotine"/>
    <property type="evidence" value="ECO:0007669"/>
    <property type="project" value="UniProtKB-ARBA"/>
</dbReference>
<dbReference type="InterPro" id="IPR011009">
    <property type="entry name" value="Kinase-like_dom_sf"/>
</dbReference>
<dbReference type="SMR" id="A0A1I7STR8"/>
<dbReference type="Proteomes" id="UP000582659">
    <property type="component" value="Unassembled WGS sequence"/>
</dbReference>
<dbReference type="Gene3D" id="1.10.510.10">
    <property type="entry name" value="Transferase(Phosphotransferase) domain 1"/>
    <property type="match status" value="1"/>
</dbReference>
<evidence type="ECO:0000313" key="18">
    <source>
        <dbReference type="WBParaSite" id="BXY_1643800.1"/>
    </source>
</evidence>
<evidence type="ECO:0000313" key="15">
    <source>
        <dbReference type="EMBL" id="CAD5221246.1"/>
    </source>
</evidence>
<evidence type="ECO:0000256" key="2">
    <source>
        <dbReference type="ARBA" id="ARBA00006692"/>
    </source>
</evidence>
<comment type="catalytic activity">
    <reaction evidence="11">
        <text>L-seryl-[protein] + ATP = O-phospho-L-seryl-[protein] + ADP + H(+)</text>
        <dbReference type="Rhea" id="RHEA:17989"/>
        <dbReference type="Rhea" id="RHEA-COMP:9863"/>
        <dbReference type="Rhea" id="RHEA-COMP:11604"/>
        <dbReference type="ChEBI" id="CHEBI:15378"/>
        <dbReference type="ChEBI" id="CHEBI:29999"/>
        <dbReference type="ChEBI" id="CHEBI:30616"/>
        <dbReference type="ChEBI" id="CHEBI:83421"/>
        <dbReference type="ChEBI" id="CHEBI:456216"/>
        <dbReference type="EC" id="2.7.11.1"/>
    </reaction>
</comment>